<evidence type="ECO:0000313" key="1">
    <source>
        <dbReference type="EMBL" id="ACD05091.1"/>
    </source>
</evidence>
<accession>B2URK6</accession>
<dbReference type="KEGG" id="amu:Amuc_1266"/>
<proteinExistence type="predicted"/>
<dbReference type="AlphaFoldDB" id="B2URK6"/>
<reference evidence="2" key="1">
    <citation type="journal article" date="2011" name="PLoS ONE">
        <title>The genome of Akkermansia muciniphila, a dedicated intestinal mucin degrader, and its use in exploring intestinal metagenomes.</title>
        <authorList>
            <person name="van Passel M.W."/>
            <person name="Kant R."/>
            <person name="Zoetendal E.G."/>
            <person name="Plugge C.M."/>
            <person name="Derrien M."/>
            <person name="Malfatti S.A."/>
            <person name="Chain P.S."/>
            <person name="Woyke T."/>
            <person name="Palva A."/>
            <person name="de Vos W.M."/>
            <person name="Smidt H."/>
        </authorList>
    </citation>
    <scope>NUCLEOTIDE SEQUENCE [LARGE SCALE GENOMIC DNA]</scope>
    <source>
        <strain evidence="2">ATCC BAA-835 / DSM 22959 / JCM 33894 / BCRC 81048 / CCUG 64013 / CIP 107961 / Muc</strain>
    </source>
</reference>
<dbReference type="NCBIfam" id="TIGR02595">
    <property type="entry name" value="PEP_CTERM"/>
    <property type="match status" value="1"/>
</dbReference>
<protein>
    <recommendedName>
        <fullName evidence="3">PEP-CTERM protein-sorting domain-containing protein</fullName>
    </recommendedName>
</protein>
<sequence>MAATVAIDLNGEAAEGTSLPANLKLSGFGDVNSGSVITAQKVVTWLQGTTGWQGTTANGNSGSGIYGSVTASGDTDVSVSFINRNAYGGSIVGTAVTLTSDYASYTGLTLSVDCAGLQSGANFTTLNIVYQTAEGWQISQLTGQASSLIQTGMTLSVDLSGTPLTSDTAYIVMSTRNGGGNTNSNLLFSMSATAEDVVPEPATASLSLLGLSLLMLRRKR</sequence>
<dbReference type="InterPro" id="IPR013424">
    <property type="entry name" value="Ice-binding_C"/>
</dbReference>
<name>B2URK6_AKKM8</name>
<dbReference type="HOGENOM" id="CLU_1253743_0_0_0"/>
<dbReference type="STRING" id="349741.Amuc_1266"/>
<gene>
    <name evidence="1" type="ordered locus">Amuc_1266</name>
</gene>
<dbReference type="Proteomes" id="UP000001031">
    <property type="component" value="Chromosome"/>
</dbReference>
<evidence type="ECO:0008006" key="3">
    <source>
        <dbReference type="Google" id="ProtNLM"/>
    </source>
</evidence>
<dbReference type="PaxDb" id="349741-Amuc_1266"/>
<evidence type="ECO:0000313" key="2">
    <source>
        <dbReference type="Proteomes" id="UP000001031"/>
    </source>
</evidence>
<keyword evidence="2" id="KW-1185">Reference proteome</keyword>
<dbReference type="EMBL" id="CP001071">
    <property type="protein sequence ID" value="ACD05091.1"/>
    <property type="molecule type" value="Genomic_DNA"/>
</dbReference>
<organism evidence="1 2">
    <name type="scientific">Akkermansia muciniphila (strain ATCC BAA-835 / DSM 22959 / JCM 33894 / BCRC 81048 / CCUG 64013 / CIP 107961 / Muc)</name>
    <dbReference type="NCBI Taxonomy" id="349741"/>
    <lineage>
        <taxon>Bacteria</taxon>
        <taxon>Pseudomonadati</taxon>
        <taxon>Verrucomicrobiota</taxon>
        <taxon>Verrucomicrobiia</taxon>
        <taxon>Verrucomicrobiales</taxon>
        <taxon>Akkermansiaceae</taxon>
        <taxon>Akkermansia</taxon>
    </lineage>
</organism>